<keyword evidence="3" id="KW-1185">Reference proteome</keyword>
<feature type="transmembrane region" description="Helical" evidence="1">
    <location>
        <begin position="49"/>
        <end position="78"/>
    </location>
</feature>
<keyword evidence="1" id="KW-0472">Membrane</keyword>
<feature type="transmembrane region" description="Helical" evidence="1">
    <location>
        <begin position="149"/>
        <end position="169"/>
    </location>
</feature>
<gene>
    <name evidence="2" type="ORF">BCF89_10512</name>
</gene>
<feature type="transmembrane region" description="Helical" evidence="1">
    <location>
        <begin position="90"/>
        <end position="114"/>
    </location>
</feature>
<feature type="transmembrane region" description="Helical" evidence="1">
    <location>
        <begin position="16"/>
        <end position="43"/>
    </location>
</feature>
<evidence type="ECO:0000313" key="3">
    <source>
        <dbReference type="Proteomes" id="UP000249646"/>
    </source>
</evidence>
<dbReference type="AlphaFoldDB" id="A0A2W7G464"/>
<comment type="caution">
    <text evidence="2">The sequence shown here is derived from an EMBL/GenBank/DDBJ whole genome shotgun (WGS) entry which is preliminary data.</text>
</comment>
<dbReference type="RefSeq" id="WP_111518578.1">
    <property type="nucleotide sequence ID" value="NZ_QKUB01000005.1"/>
</dbReference>
<reference evidence="2 3" key="1">
    <citation type="submission" date="2018-06" db="EMBL/GenBank/DDBJ databases">
        <title>Genomic Encyclopedia of Archaeal and Bacterial Type Strains, Phase II (KMG-II): from individual species to whole genera.</title>
        <authorList>
            <person name="Goeker M."/>
        </authorList>
    </citation>
    <scope>NUCLEOTIDE SEQUENCE [LARGE SCALE GENOMIC DNA]</scope>
    <source>
        <strain evidence="2 3">ATCC 51348</strain>
    </source>
</reference>
<evidence type="ECO:0000313" key="2">
    <source>
        <dbReference type="EMBL" id="PZV99884.1"/>
    </source>
</evidence>
<sequence length="175" mass="20090">MNKVNRLIDGINKRNFFTFFLLSIICLIVAIISMIASSISFFYHPTSSISNIGFIGILSLSIIMVIAIILMTVSYFPIYKERNSLRHYKLLKVIFWLVITAIIIAMALIVWIFLFNSIHQKIIKFLSSNDDFNITKNQTIFNKLKIFKLIINSTLILNIITIVSINTFIKHKGGI</sequence>
<organism evidence="2 3">
    <name type="scientific">Metamycoplasma auris</name>
    <dbReference type="NCBI Taxonomy" id="51363"/>
    <lineage>
        <taxon>Bacteria</taxon>
        <taxon>Bacillati</taxon>
        <taxon>Mycoplasmatota</taxon>
        <taxon>Mycoplasmoidales</taxon>
        <taxon>Metamycoplasmataceae</taxon>
        <taxon>Metamycoplasma</taxon>
    </lineage>
</organism>
<accession>A0A2W7G464</accession>
<dbReference type="OrthoDB" id="10010784at2"/>
<keyword evidence="1" id="KW-1133">Transmembrane helix</keyword>
<proteinExistence type="predicted"/>
<evidence type="ECO:0000256" key="1">
    <source>
        <dbReference type="SAM" id="Phobius"/>
    </source>
</evidence>
<name>A0A2W7G464_9BACT</name>
<dbReference type="Proteomes" id="UP000249646">
    <property type="component" value="Unassembled WGS sequence"/>
</dbReference>
<keyword evidence="1" id="KW-0812">Transmembrane</keyword>
<protein>
    <submittedName>
        <fullName evidence="2">Uncharacterized protein</fullName>
    </submittedName>
</protein>
<dbReference type="EMBL" id="QKUB01000005">
    <property type="protein sequence ID" value="PZV99884.1"/>
    <property type="molecule type" value="Genomic_DNA"/>
</dbReference>